<dbReference type="EMBL" id="AUZJ01000013">
    <property type="protein sequence ID" value="ERF61336.1"/>
    <property type="molecule type" value="Genomic_DNA"/>
</dbReference>
<dbReference type="PANTHER" id="PTHR42941">
    <property type="entry name" value="SLL1037 PROTEIN"/>
    <property type="match status" value="1"/>
</dbReference>
<dbReference type="InterPro" id="IPR011852">
    <property type="entry name" value="TRAP_TAXI"/>
</dbReference>
<dbReference type="Proteomes" id="UP000016646">
    <property type="component" value="Unassembled WGS sequence"/>
</dbReference>
<dbReference type="OrthoDB" id="7976602at2"/>
<reference evidence="4 5" key="1">
    <citation type="submission" date="2013-08" db="EMBL/GenBank/DDBJ databases">
        <authorList>
            <person name="Durkin A.S."/>
            <person name="Haft D.R."/>
            <person name="McCorrison J."/>
            <person name="Torralba M."/>
            <person name="Gillis M."/>
            <person name="Haft D.H."/>
            <person name="Methe B."/>
            <person name="Sutton G."/>
            <person name="Nelson K.E."/>
        </authorList>
    </citation>
    <scope>NUCLEOTIDE SEQUENCE [LARGE SCALE GENOMIC DNA]</scope>
    <source>
        <strain evidence="3 5">ATCC 35536</strain>
        <strain evidence="2 4">VPI DR56BR1116</strain>
    </source>
</reference>
<dbReference type="EMBL" id="AVQI01000020">
    <property type="protein sequence ID" value="ERK04597.1"/>
    <property type="molecule type" value="Genomic_DNA"/>
</dbReference>
<keyword evidence="5" id="KW-1185">Reference proteome</keyword>
<keyword evidence="2" id="KW-0675">Receptor</keyword>
<dbReference type="NCBIfam" id="TIGR02122">
    <property type="entry name" value="TRAP_TAXI"/>
    <property type="match status" value="1"/>
</dbReference>
<dbReference type="Proteomes" id="UP000016412">
    <property type="component" value="Unassembled WGS sequence"/>
</dbReference>
<dbReference type="Pfam" id="PF16868">
    <property type="entry name" value="NMT1_3"/>
    <property type="match status" value="1"/>
</dbReference>
<dbReference type="eggNOG" id="COG2358">
    <property type="taxonomic scope" value="Bacteria"/>
</dbReference>
<organism evidence="2 4">
    <name type="scientific">Treponema socranskii subsp. socranskii VPI DR56BR1116 = ATCC 35536</name>
    <dbReference type="NCBI Taxonomy" id="1125725"/>
    <lineage>
        <taxon>Bacteria</taxon>
        <taxon>Pseudomonadati</taxon>
        <taxon>Spirochaetota</taxon>
        <taxon>Spirochaetia</taxon>
        <taxon>Spirochaetales</taxon>
        <taxon>Treponemataceae</taxon>
        <taxon>Treponema</taxon>
    </lineage>
</organism>
<feature type="signal peptide" evidence="1">
    <location>
        <begin position="1"/>
        <end position="21"/>
    </location>
</feature>
<sequence>MKLKRIITIAAAFCASAVVFGMGEPDSGSVKKDKTYLTMAAVASSSGLFPYVVSIGKVINTYCPEYSITVSESGGNVDNTKRLRAGEVKIANSISNTDYESYTGTGKTFNGQPFKDFRILWYYERSPIQICVAKDTGITSIYDLNGKSFNPGGTGTAASVVIHAAFDALGIKPNYFEAGQADAADAYSNRQIVGAVKTGPAPDSYVMQLNANRPIRILSISDADMKKILAAIPSVKTAVVPANAYDGVDYDATCISTYQGIQVRTGFSQEDGYRFFKAMWEDGKSIWQTAYPVGARNDVPEMTLLAASTPLHPGTVQYLKEKGYTVPPSLIPPEYTEKK</sequence>
<dbReference type="AlphaFoldDB" id="U2L1L3"/>
<dbReference type="STRING" id="1125725.HMPREF1325_2205"/>
<comment type="caution">
    <text evidence="2">The sequence shown here is derived from an EMBL/GenBank/DDBJ whole genome shotgun (WGS) entry which is preliminary data.</text>
</comment>
<accession>U2L1L3</accession>
<evidence type="ECO:0000313" key="5">
    <source>
        <dbReference type="Proteomes" id="UP000016646"/>
    </source>
</evidence>
<evidence type="ECO:0000313" key="3">
    <source>
        <dbReference type="EMBL" id="ERK04597.1"/>
    </source>
</evidence>
<name>U2L1L3_TRESO</name>
<evidence type="ECO:0000313" key="4">
    <source>
        <dbReference type="Proteomes" id="UP000016412"/>
    </source>
</evidence>
<evidence type="ECO:0000313" key="2">
    <source>
        <dbReference type="EMBL" id="ERF61336.1"/>
    </source>
</evidence>
<dbReference type="Gene3D" id="3.40.190.10">
    <property type="entry name" value="Periplasmic binding protein-like II"/>
    <property type="match status" value="2"/>
</dbReference>
<dbReference type="SUPFAM" id="SSF53850">
    <property type="entry name" value="Periplasmic binding protein-like II"/>
    <property type="match status" value="1"/>
</dbReference>
<gene>
    <name evidence="3" type="ORF">HMPREF0860_0751</name>
    <name evidence="2" type="ORF">HMPREF1325_2205</name>
</gene>
<feature type="chain" id="PRO_5004631326" evidence="1">
    <location>
        <begin position="22"/>
        <end position="339"/>
    </location>
</feature>
<protein>
    <submittedName>
        <fullName evidence="2">TRAP transporter solute receptor, TAXI family</fullName>
    </submittedName>
</protein>
<keyword evidence="1" id="KW-0732">Signal</keyword>
<evidence type="ECO:0000256" key="1">
    <source>
        <dbReference type="SAM" id="SignalP"/>
    </source>
</evidence>
<dbReference type="RefSeq" id="WP_021329638.1">
    <property type="nucleotide sequence ID" value="NZ_AUZJ01000013.1"/>
</dbReference>
<proteinExistence type="predicted"/>
<dbReference type="PANTHER" id="PTHR42941:SF1">
    <property type="entry name" value="SLL1037 PROTEIN"/>
    <property type="match status" value="1"/>
</dbReference>
<dbReference type="PATRIC" id="fig|1125725.3.peg.653"/>